<evidence type="ECO:0000256" key="2">
    <source>
        <dbReference type="SAM" id="SignalP"/>
    </source>
</evidence>
<feature type="signal peptide" evidence="2">
    <location>
        <begin position="1"/>
        <end position="23"/>
    </location>
</feature>
<dbReference type="Gene3D" id="3.40.190.170">
    <property type="entry name" value="Bacterial extracellular solute-binding protein, family 7"/>
    <property type="match status" value="1"/>
</dbReference>
<dbReference type="PaxDb" id="665571-STHERM_c20990"/>
<dbReference type="GO" id="GO:0030288">
    <property type="term" value="C:outer membrane-bounded periplasmic space"/>
    <property type="evidence" value="ECO:0007669"/>
    <property type="project" value="InterPro"/>
</dbReference>
<organism evidence="3 4">
    <name type="scientific">Winmispira thermophila (strain ATCC 49972 / DSM 6192 / RI 19.B1)</name>
    <name type="common">Spirochaeta thermophila</name>
    <dbReference type="NCBI Taxonomy" id="665571"/>
    <lineage>
        <taxon>Bacteria</taxon>
        <taxon>Pseudomonadati</taxon>
        <taxon>Spirochaetota</taxon>
        <taxon>Spirochaetia</taxon>
        <taxon>Winmispirales</taxon>
        <taxon>Winmispiraceae</taxon>
        <taxon>Winmispira</taxon>
    </lineage>
</organism>
<reference evidence="3 4" key="2">
    <citation type="journal article" date="2010" name="J. Bacteriol.">
        <title>Genome sequence of the polysaccharide-degrading, thermophilic anaerobe Spirochaeta thermophila DSM 6192.</title>
        <authorList>
            <person name="Angelov A."/>
            <person name="Liebl S."/>
            <person name="Ballschmiter M."/>
            <person name="Bomeke M."/>
            <person name="Lehmann R."/>
            <person name="Liesegang H."/>
            <person name="Daniel R."/>
            <person name="Liebl W."/>
        </authorList>
    </citation>
    <scope>NUCLEOTIDE SEQUENCE [LARGE SCALE GENOMIC DNA]</scope>
    <source>
        <strain evidence="4">ATCC 49972 / DSM 6192 / RI 19.B1</strain>
    </source>
</reference>
<dbReference type="InterPro" id="IPR018389">
    <property type="entry name" value="DctP_fam"/>
</dbReference>
<feature type="chain" id="PRO_5003139693" evidence="2">
    <location>
        <begin position="24"/>
        <end position="330"/>
    </location>
</feature>
<dbReference type="Proteomes" id="UP000001296">
    <property type="component" value="Chromosome"/>
</dbReference>
<dbReference type="EMBL" id="CP001698">
    <property type="protein sequence ID" value="ADN03030.1"/>
    <property type="molecule type" value="Genomic_DNA"/>
</dbReference>
<accession>E0RQX4</accession>
<sequence>MTRRMACFVLMVSLAGMSLWGSGAPEETKTYKLMVGMVVTESDPMYKGAVEFKKNVEARTEGRVKVEVYPNSQLGDTRDMMEQVKAGANVAVITDPARLAESVPAIGILGAPYIVDDFQEARKLVTSSLFSTWAEELAGHGYRILSFNWYQGARHFLTNKPVKVPQDLKGLRIRTPGATVFQESIKAMGASPVALAWSEVYPAIQQKVIDGAEAQFPAVVGARLHEVIKYITKTGHFQLITGLVCSESWFKGLPEAYRRILLEEALKAGDYASQLTMEGLKENESFLKSQGVEILEVDITPFKQACEAVYDKIEGYRALREEVMKVLGKR</sequence>
<dbReference type="InterPro" id="IPR038404">
    <property type="entry name" value="TRAP_DctP_sf"/>
</dbReference>
<evidence type="ECO:0000313" key="4">
    <source>
        <dbReference type="Proteomes" id="UP000001296"/>
    </source>
</evidence>
<dbReference type="RefSeq" id="WP_013314868.1">
    <property type="nucleotide sequence ID" value="NC_014484.1"/>
</dbReference>
<dbReference type="HOGENOM" id="CLU_036176_1_3_12"/>
<dbReference type="InterPro" id="IPR004682">
    <property type="entry name" value="TRAP_DctP"/>
</dbReference>
<dbReference type="GO" id="GO:0055085">
    <property type="term" value="P:transmembrane transport"/>
    <property type="evidence" value="ECO:0007669"/>
    <property type="project" value="InterPro"/>
</dbReference>
<dbReference type="PIRSF" id="PIRSF006470">
    <property type="entry name" value="DctB"/>
    <property type="match status" value="1"/>
</dbReference>
<dbReference type="PANTHER" id="PTHR33376">
    <property type="match status" value="1"/>
</dbReference>
<dbReference type="NCBIfam" id="TIGR00787">
    <property type="entry name" value="dctP"/>
    <property type="match status" value="1"/>
</dbReference>
<protein>
    <submittedName>
        <fullName evidence="3">TRAP dicarboxylate transporter, DctP subunit</fullName>
    </submittedName>
</protein>
<dbReference type="AlphaFoldDB" id="E0RQX4"/>
<keyword evidence="1 2" id="KW-0732">Signal</keyword>
<dbReference type="PANTHER" id="PTHR33376:SF3">
    <property type="entry name" value="C4-DICARBOXYLATE-BINDING PROTEIN"/>
    <property type="match status" value="1"/>
</dbReference>
<dbReference type="eggNOG" id="COG1638">
    <property type="taxonomic scope" value="Bacteria"/>
</dbReference>
<dbReference type="NCBIfam" id="NF037995">
    <property type="entry name" value="TRAP_S1"/>
    <property type="match status" value="1"/>
</dbReference>
<dbReference type="KEGG" id="sta:STHERM_c20990"/>
<proteinExistence type="predicted"/>
<reference key="1">
    <citation type="submission" date="2009-08" db="EMBL/GenBank/DDBJ databases">
        <title>The genome sequence of Spirochaeta thermophila DSM6192.</title>
        <authorList>
            <person name="Angelov A."/>
            <person name="Mientus M."/>
            <person name="Wittenberg S."/>
            <person name="Lehmann R."/>
            <person name="Liesegang H."/>
            <person name="Daniel R."/>
            <person name="Liebl W."/>
        </authorList>
    </citation>
    <scope>NUCLEOTIDE SEQUENCE</scope>
    <source>
        <strain>DSM 6192</strain>
    </source>
</reference>
<evidence type="ECO:0000313" key="3">
    <source>
        <dbReference type="EMBL" id="ADN03030.1"/>
    </source>
</evidence>
<evidence type="ECO:0000256" key="1">
    <source>
        <dbReference type="ARBA" id="ARBA00022729"/>
    </source>
</evidence>
<dbReference type="Pfam" id="PF03480">
    <property type="entry name" value="DctP"/>
    <property type="match status" value="1"/>
</dbReference>
<gene>
    <name evidence="3" type="ordered locus">STHERM_c20990</name>
</gene>
<dbReference type="CDD" id="cd13669">
    <property type="entry name" value="PBP2_TRAP_TM0322_like"/>
    <property type="match status" value="1"/>
</dbReference>
<name>E0RQX4_WINT6</name>